<evidence type="ECO:0000259" key="4">
    <source>
        <dbReference type="PROSITE" id="PS50010"/>
    </source>
</evidence>
<dbReference type="Gene3D" id="2.30.29.30">
    <property type="entry name" value="Pleckstrin-homology domain (PH domain)/Phosphotyrosine-binding domain (PTB)"/>
    <property type="match status" value="1"/>
</dbReference>
<dbReference type="OrthoDB" id="1594986at2759"/>
<dbReference type="GO" id="GO:0031267">
    <property type="term" value="F:small GTPase binding"/>
    <property type="evidence" value="ECO:0007669"/>
    <property type="project" value="TreeGrafter"/>
</dbReference>
<keyword evidence="1" id="KW-0597">Phosphoprotein</keyword>
<feature type="region of interest" description="Disordered" evidence="2">
    <location>
        <begin position="492"/>
        <end position="526"/>
    </location>
</feature>
<feature type="compositionally biased region" description="Acidic residues" evidence="2">
    <location>
        <begin position="149"/>
        <end position="171"/>
    </location>
</feature>
<accession>A0A9W2ZX39</accession>
<dbReference type="InterPro" id="IPR000219">
    <property type="entry name" value="DH_dom"/>
</dbReference>
<dbReference type="InterPro" id="IPR001849">
    <property type="entry name" value="PH_domain"/>
</dbReference>
<dbReference type="SUPFAM" id="SSF50729">
    <property type="entry name" value="PH domain-like"/>
    <property type="match status" value="1"/>
</dbReference>
<protein>
    <submittedName>
        <fullName evidence="6 7">Uncharacterized protein LOC106067510 isoform X1</fullName>
    </submittedName>
</protein>
<organism evidence="5 6">
    <name type="scientific">Biomphalaria glabrata</name>
    <name type="common">Bloodfluke planorb</name>
    <name type="synonym">Freshwater snail</name>
    <dbReference type="NCBI Taxonomy" id="6526"/>
    <lineage>
        <taxon>Eukaryota</taxon>
        <taxon>Metazoa</taxon>
        <taxon>Spiralia</taxon>
        <taxon>Lophotrochozoa</taxon>
        <taxon>Mollusca</taxon>
        <taxon>Gastropoda</taxon>
        <taxon>Heterobranchia</taxon>
        <taxon>Euthyneura</taxon>
        <taxon>Panpulmonata</taxon>
        <taxon>Hygrophila</taxon>
        <taxon>Lymnaeoidea</taxon>
        <taxon>Planorbidae</taxon>
        <taxon>Biomphalaria</taxon>
    </lineage>
</organism>
<feature type="region of interest" description="Disordered" evidence="2">
    <location>
        <begin position="676"/>
        <end position="698"/>
    </location>
</feature>
<dbReference type="Pfam" id="PF00621">
    <property type="entry name" value="RhoGEF"/>
    <property type="match status" value="1"/>
</dbReference>
<feature type="region of interest" description="Disordered" evidence="2">
    <location>
        <begin position="2355"/>
        <end position="2439"/>
    </location>
</feature>
<feature type="compositionally biased region" description="Basic and acidic residues" evidence="2">
    <location>
        <begin position="1982"/>
        <end position="1993"/>
    </location>
</feature>
<feature type="compositionally biased region" description="Polar residues" evidence="2">
    <location>
        <begin position="839"/>
        <end position="849"/>
    </location>
</feature>
<evidence type="ECO:0000313" key="7">
    <source>
        <dbReference type="RefSeq" id="XP_055879510.1"/>
    </source>
</evidence>
<dbReference type="PROSITE" id="PS50010">
    <property type="entry name" value="DH_2"/>
    <property type="match status" value="1"/>
</dbReference>
<evidence type="ECO:0000259" key="3">
    <source>
        <dbReference type="PROSITE" id="PS50003"/>
    </source>
</evidence>
<dbReference type="PROSITE" id="PS50003">
    <property type="entry name" value="PH_DOMAIN"/>
    <property type="match status" value="1"/>
</dbReference>
<feature type="compositionally biased region" description="Basic and acidic residues" evidence="2">
    <location>
        <begin position="1432"/>
        <end position="1454"/>
    </location>
</feature>
<keyword evidence="5" id="KW-1185">Reference proteome</keyword>
<dbReference type="SMART" id="SM00325">
    <property type="entry name" value="RhoGEF"/>
    <property type="match status" value="1"/>
</dbReference>
<dbReference type="RefSeq" id="XP_055879510.1">
    <property type="nucleotide sequence ID" value="XM_056023535.1"/>
</dbReference>
<feature type="compositionally biased region" description="Polar residues" evidence="2">
    <location>
        <begin position="2199"/>
        <end position="2224"/>
    </location>
</feature>
<feature type="compositionally biased region" description="Polar residues" evidence="2">
    <location>
        <begin position="2256"/>
        <end position="2275"/>
    </location>
</feature>
<dbReference type="SMART" id="SM00233">
    <property type="entry name" value="PH"/>
    <property type="match status" value="1"/>
</dbReference>
<feature type="compositionally biased region" description="Polar residues" evidence="2">
    <location>
        <begin position="275"/>
        <end position="290"/>
    </location>
</feature>
<dbReference type="CDD" id="cd00160">
    <property type="entry name" value="RhoGEF"/>
    <property type="match status" value="1"/>
</dbReference>
<evidence type="ECO:0000313" key="8">
    <source>
        <dbReference type="RefSeq" id="XP_055879511.1"/>
    </source>
</evidence>
<feature type="compositionally biased region" description="Basic and acidic residues" evidence="2">
    <location>
        <begin position="979"/>
        <end position="1015"/>
    </location>
</feature>
<proteinExistence type="predicted"/>
<feature type="compositionally biased region" description="Polar residues" evidence="2">
    <location>
        <begin position="888"/>
        <end position="907"/>
    </location>
</feature>
<dbReference type="GeneID" id="106067510"/>
<feature type="compositionally biased region" description="Low complexity" evidence="2">
    <location>
        <begin position="825"/>
        <end position="838"/>
    </location>
</feature>
<dbReference type="OMA" id="DSAVYCE"/>
<feature type="region of interest" description="Disordered" evidence="2">
    <location>
        <begin position="712"/>
        <end position="920"/>
    </location>
</feature>
<evidence type="ECO:0000256" key="1">
    <source>
        <dbReference type="ARBA" id="ARBA00022553"/>
    </source>
</evidence>
<feature type="region of interest" description="Disordered" evidence="2">
    <location>
        <begin position="1399"/>
        <end position="1530"/>
    </location>
</feature>
<feature type="compositionally biased region" description="Polar residues" evidence="2">
    <location>
        <begin position="1477"/>
        <end position="1488"/>
    </location>
</feature>
<evidence type="ECO:0000313" key="5">
    <source>
        <dbReference type="Proteomes" id="UP001165740"/>
    </source>
</evidence>
<feature type="compositionally biased region" description="Low complexity" evidence="2">
    <location>
        <begin position="724"/>
        <end position="738"/>
    </location>
</feature>
<feature type="compositionally biased region" description="Low complexity" evidence="2">
    <location>
        <begin position="1816"/>
        <end position="1829"/>
    </location>
</feature>
<feature type="compositionally biased region" description="Basic and acidic residues" evidence="2">
    <location>
        <begin position="2428"/>
        <end position="2439"/>
    </location>
</feature>
<dbReference type="SUPFAM" id="SSF48065">
    <property type="entry name" value="DBL homology domain (DH-domain)"/>
    <property type="match status" value="1"/>
</dbReference>
<sequence length="2523" mass="279230">MSQRYSREYTINYPRADFVPGGQPAVFMEAVGDEPSVTLLKMITTESGAEFVNVFGVRNMLELPRDGTKGAGCQEVNAPGSNNSDYDDGMGDERDSDCSGSSSGAGAGRELKRGSYDFMNSDHVGVTGDESSRRDVDMVELGHHGAGAENDDGVSVELEDGDSNFNTEEECSSISVSDTSSTCDYDEPADQLQQMDSITMKSSEQTDNGSNTPVDERYLNPGSTSSNDVAEKVSSACDKKEAPSPLPSISDSLTTRSSTYALLTRPLLSRLNPYDKSTSSAPDLSLTKLSSPDAGQPYRTKKPLTVTLRSHSFATSNLEAPQGVQGSGVTPGPVKRRAGDGFIRFVGERFKKSSPDTVRTPCIPDEVKDDTEVARDYTLGNEAGGLPQADERRSSVSPSYIVADVIPEEPRVDNSISMDEDDHLVVIQPHVIRLSHSESTMTPIELDPDVLGQITVAHDLDHSAYEVNKVTPEDMQISEDAVICTSSYHLSSDTDTRHGTSATPHCSDPEVIPTHEASDSGVRSSHLEGDQCFVLNSVDYKSVTSDKDEDEDKDEDTNVNSVKLNGADFVEGDDDSESDVLSNMLSRKPAVRRKGYAWISKSLPRSSEGDIRKAVRSQGRKYLQKGSSLDLAPSLLNIYDDIAASGGRLPEKEDSEEEDFQEETFQKVVKTQSLPFKTNGQWSSEGVRPGILPSLSEPGDRPVSCLVSNWAPSTQHADSKKRPLSLSSMSSASSSSLPRLRKKRTNGKAGQLDVLDGSQISEHSHVESRSSVDSGCMEGDKHGDDVSLMSDQNSWRDDLDSSSASLHSASPETSSMTSQEKTATSSNSSISHSPSNVSFKSQNSRTWTPRNKKTETSSDLRNSNKSRTSLVENVDIPSPSAPDSPSSLCATPTNSGSYTSTPVTTPESGHRRTRPSRQEARKRFFSNYEEHMRNAMSDLEPAVLASSQPQSTASPSETLLVHDKVSSKPSLPLQAEIIQDERRTPPQLTRKGEGHGDRESPSHITRRSEGRGGSRKERHASPKTNFTKSMKRKDAGSNRDSSEVSGTGYITYVQRVVTEIIESERIYISSLKDIIQGYLEPFEKILSSKDDVKDVECLFGNIREIYTFGCAFLTDLEATGADPVKVAECFVKHNKGFVIYADYCTNYPRAVDILTKFMKHPERSELCKERQLMLGHGLPLGAYLLRPVQRILKYHLLLQNIVKNYEKEGKEMDILQQAFHHMTEMAHHINEMKRRHEHAVRIQEIQSQLEDYVGEDLTRLGELVLESTFRVYGAKASRQVFLFERGLLISKKTDGGMLSCKTFILCSNLMLVEVIPNEPLSFHIIPFDNPRAQYTLQARNMEQKRRWCQEIKRLILESFKGKIPDSVKSLVMQLGSNHDDDYITKEALEAVRKTQHTAPEYLEKRRFRRKSGSRLPDFSLLKPQRAKRGANKKSENKGAETGRRAESKSPDAYRRLLVPQNAIKRRSQSHSVLVPSPATSHMLNTSADNAVPTPESPSTDFSIDPSRAHDFTSGSNGTSSKKTKTQKLIETEKEAELVKRAQSFRKAMQSHPITSADLTELVARCGGSVHLTSPDNSPSKNNNSAVSFIDSPETSLLGLRSIDSSSEEDIVDSEKQMTTEEQMETNSQGNNASDLVVNEKANLEINGLSTKDSQSFTLTDSQNVNVIDENGTCHVEDLGSKKKTKNSSQSDDITTLTRAKGRLSRRDQPMVKKRNKENDTNEDVPSRRVMAFHDSYSKRVAEKAILRNKGLRLPNTSKHLSVPDCEPHGSAKLTNWNSIEKLTAGSMSDVTHLNEDPWVMNTDMTSSESSVDMAGSNGSSSFSNSTLSNVPQPAVGTSARPRGHSDLTEMMHVAFNRDNMDWLVYLNRNSLSSNTDINKSWLPGSNQDKEMRSQEALTRQNNVINHFPYATPPRSYMTTENMKKHNYLTETNQNSYQRKSGVNAFGGTPQTITLTKPIVFQVPSLTRSNSTPLATTRTSKVVSDRRPSSMDVDRLTDESNRMVAEMEEYISNSAEEIKGTNKFPTSLAAITVEEDANNNRLSVVSSLSASSYESQDSSSSDGMMGTLKHKLHFWATNHPGARCDSEQSHSSTVTSEDEDNNDDTRPLTSGNTFDPPSRSRTSWRESRDLENVLREHSLGSSSLGSRMAHALPQTETVKTSNNNTDEVDSQDVPSPIYLSSMPAGASSSSSLTTDATESCSNLDLQPSSSAISLQSNETGSSVTVTFPPHNDYIPEPVLELSDSSKEATPKIKPRMNKSQTNEENSNLKSASSLESLGSNDSFYERRFSVALDSEVFADKPTVVTVYDDTQTGLPRKSIKEYVQHIEQKFKQQSPKILEVKRKEPGAMIRQRLETLRENVLHSRRSSSSRHTSEERESSRAKSQPPSQHRNKLPTGPKPDTRWNDDIRIYDLKTSTSRDSLSKSMENISRSKENMTRSKSKDLLSFRCDSPGHEKDASRFIYMNYNPSSNQFIHKAQSSELHETEVDNSMSQSMCRLDQLSSELDNLVIMKGYVKALISRFQEK</sequence>
<feature type="compositionally biased region" description="Polar residues" evidence="2">
    <location>
        <begin position="2153"/>
        <end position="2164"/>
    </location>
</feature>
<feature type="compositionally biased region" description="Polar residues" evidence="2">
    <location>
        <begin position="859"/>
        <end position="871"/>
    </location>
</feature>
<dbReference type="PANTHER" id="PTHR45924">
    <property type="entry name" value="FI17866P1"/>
    <property type="match status" value="1"/>
</dbReference>
<feature type="domain" description="DH" evidence="4">
    <location>
        <begin position="1052"/>
        <end position="1232"/>
    </location>
</feature>
<dbReference type="InterPro" id="IPR011993">
    <property type="entry name" value="PH-like_dom_sf"/>
</dbReference>
<feature type="region of interest" description="Disordered" evidence="2">
    <location>
        <begin position="2080"/>
        <end position="2126"/>
    </location>
</feature>
<feature type="compositionally biased region" description="Low complexity" evidence="2">
    <location>
        <begin position="2179"/>
        <end position="2198"/>
    </location>
</feature>
<dbReference type="InterPro" id="IPR035899">
    <property type="entry name" value="DBL_dom_sf"/>
</dbReference>
<dbReference type="Pfam" id="PF22697">
    <property type="entry name" value="SOS1_NGEF_PH"/>
    <property type="match status" value="1"/>
</dbReference>
<name>A0A9W2ZX39_BIOGL</name>
<feature type="region of interest" description="Disordered" evidence="2">
    <location>
        <begin position="1701"/>
        <end position="1722"/>
    </location>
</feature>
<feature type="region of interest" description="Disordered" evidence="2">
    <location>
        <begin position="964"/>
        <end position="1044"/>
    </location>
</feature>
<feature type="compositionally biased region" description="Basic and acidic residues" evidence="2">
    <location>
        <begin position="130"/>
        <end position="143"/>
    </location>
</feature>
<dbReference type="RefSeq" id="XP_055879511.1">
    <property type="nucleotide sequence ID" value="XM_056023536.1"/>
</dbReference>
<feature type="compositionally biased region" description="Polar residues" evidence="2">
    <location>
        <begin position="2106"/>
        <end position="2120"/>
    </location>
</feature>
<evidence type="ECO:0000313" key="6">
    <source>
        <dbReference type="RefSeq" id="XP_055879509.1"/>
    </source>
</evidence>
<reference evidence="6 7" key="1">
    <citation type="submission" date="2025-04" db="UniProtKB">
        <authorList>
            <consortium name="RefSeq"/>
        </authorList>
    </citation>
    <scope>IDENTIFICATION</scope>
</reference>
<feature type="region of interest" description="Disordered" evidence="2">
    <location>
        <begin position="66"/>
        <end position="187"/>
    </location>
</feature>
<feature type="region of interest" description="Disordered" evidence="2">
    <location>
        <begin position="2153"/>
        <end position="2275"/>
    </location>
</feature>
<feature type="compositionally biased region" description="Polar residues" evidence="2">
    <location>
        <begin position="201"/>
        <end position="213"/>
    </location>
</feature>
<feature type="region of interest" description="Disordered" evidence="2">
    <location>
        <begin position="271"/>
        <end position="300"/>
    </location>
</feature>
<dbReference type="PANTHER" id="PTHR45924:SF2">
    <property type="entry name" value="FI17866P1"/>
    <property type="match status" value="1"/>
</dbReference>
<feature type="domain" description="PH" evidence="3">
    <location>
        <begin position="1256"/>
        <end position="1356"/>
    </location>
</feature>
<dbReference type="GO" id="GO:0005085">
    <property type="term" value="F:guanyl-nucleotide exchange factor activity"/>
    <property type="evidence" value="ECO:0007669"/>
    <property type="project" value="InterPro"/>
</dbReference>
<dbReference type="CDD" id="cd13243">
    <property type="entry name" value="PH_PLEKHG1_G2_G3"/>
    <property type="match status" value="1"/>
</dbReference>
<feature type="compositionally biased region" description="Basic and acidic residues" evidence="2">
    <location>
        <begin position="2370"/>
        <end position="2379"/>
    </location>
</feature>
<feature type="compositionally biased region" description="Basic and acidic residues" evidence="2">
    <location>
        <begin position="1032"/>
        <end position="1042"/>
    </location>
</feature>
<dbReference type="RefSeq" id="XP_055879509.1">
    <property type="nucleotide sequence ID" value="XM_056023534.1"/>
</dbReference>
<feature type="compositionally biased region" description="Low complexity" evidence="2">
    <location>
        <begin position="172"/>
        <end position="183"/>
    </location>
</feature>
<feature type="compositionally biased region" description="Basic and acidic residues" evidence="2">
    <location>
        <begin position="2398"/>
        <end position="2410"/>
    </location>
</feature>
<evidence type="ECO:0000256" key="2">
    <source>
        <dbReference type="SAM" id="MobiDB-lite"/>
    </source>
</evidence>
<feature type="compositionally biased region" description="Low complexity" evidence="2">
    <location>
        <begin position="877"/>
        <end position="887"/>
    </location>
</feature>
<feature type="region of interest" description="Disordered" evidence="2">
    <location>
        <begin position="1603"/>
        <end position="1634"/>
    </location>
</feature>
<dbReference type="Proteomes" id="UP001165740">
    <property type="component" value="Chromosome 3"/>
</dbReference>
<feature type="region of interest" description="Disordered" evidence="2">
    <location>
        <begin position="201"/>
        <end position="252"/>
    </location>
</feature>
<feature type="region of interest" description="Disordered" evidence="2">
    <location>
        <begin position="1969"/>
        <end position="1993"/>
    </location>
</feature>
<feature type="compositionally biased region" description="Low complexity" evidence="2">
    <location>
        <begin position="801"/>
        <end position="815"/>
    </location>
</feature>
<dbReference type="Gene3D" id="1.20.900.10">
    <property type="entry name" value="Dbl homology (DH) domain"/>
    <property type="match status" value="1"/>
</dbReference>
<dbReference type="InterPro" id="IPR043324">
    <property type="entry name" value="PH_PLEKHG1_G2_G3"/>
</dbReference>
<feature type="compositionally biased region" description="Polar residues" evidence="2">
    <location>
        <begin position="1969"/>
        <end position="1981"/>
    </location>
</feature>
<gene>
    <name evidence="6 7 8" type="primary">LOC106067510</name>
</gene>
<feature type="region of interest" description="Disordered" evidence="2">
    <location>
        <begin position="1807"/>
        <end position="1843"/>
    </location>
</feature>
<dbReference type="InterPro" id="IPR055251">
    <property type="entry name" value="SOS1_NGEF_PH"/>
</dbReference>
<feature type="compositionally biased region" description="Polar residues" evidence="2">
    <location>
        <begin position="2412"/>
        <end position="2427"/>
    </location>
</feature>